<feature type="transmembrane region" description="Helical" evidence="7">
    <location>
        <begin position="21"/>
        <end position="47"/>
    </location>
</feature>
<feature type="transmembrane region" description="Helical" evidence="7">
    <location>
        <begin position="273"/>
        <end position="295"/>
    </location>
</feature>
<feature type="transmembrane region" description="Helical" evidence="7">
    <location>
        <begin position="345"/>
        <end position="364"/>
    </location>
</feature>
<proteinExistence type="predicted"/>
<gene>
    <name evidence="9" type="ORF">HDA44_003388</name>
</gene>
<feature type="transmembrane region" description="Helical" evidence="7">
    <location>
        <begin position="207"/>
        <end position="227"/>
    </location>
</feature>
<dbReference type="Pfam" id="PF07690">
    <property type="entry name" value="MFS_1"/>
    <property type="match status" value="1"/>
</dbReference>
<keyword evidence="2" id="KW-0813">Transport</keyword>
<evidence type="ECO:0000256" key="1">
    <source>
        <dbReference type="ARBA" id="ARBA00004651"/>
    </source>
</evidence>
<comment type="subcellular location">
    <subcellularLocation>
        <location evidence="1">Cell membrane</location>
        <topology evidence="1">Multi-pass membrane protein</topology>
    </subcellularLocation>
</comment>
<dbReference type="Gene3D" id="1.20.1250.20">
    <property type="entry name" value="MFS general substrate transporter like domains"/>
    <property type="match status" value="2"/>
</dbReference>
<evidence type="ECO:0000256" key="2">
    <source>
        <dbReference type="ARBA" id="ARBA00022448"/>
    </source>
</evidence>
<feature type="transmembrane region" description="Helical" evidence="7">
    <location>
        <begin position="117"/>
        <end position="136"/>
    </location>
</feature>
<evidence type="ECO:0000256" key="3">
    <source>
        <dbReference type="ARBA" id="ARBA00022475"/>
    </source>
</evidence>
<feature type="transmembrane region" description="Helical" evidence="7">
    <location>
        <begin position="143"/>
        <end position="162"/>
    </location>
</feature>
<evidence type="ECO:0000259" key="8">
    <source>
        <dbReference type="PROSITE" id="PS50850"/>
    </source>
</evidence>
<dbReference type="GO" id="GO:0022857">
    <property type="term" value="F:transmembrane transporter activity"/>
    <property type="evidence" value="ECO:0007669"/>
    <property type="project" value="InterPro"/>
</dbReference>
<dbReference type="AlphaFoldDB" id="A0A841DUU4"/>
<feature type="transmembrane region" description="Helical" evidence="7">
    <location>
        <begin position="59"/>
        <end position="76"/>
    </location>
</feature>
<evidence type="ECO:0000256" key="6">
    <source>
        <dbReference type="ARBA" id="ARBA00023136"/>
    </source>
</evidence>
<evidence type="ECO:0000256" key="7">
    <source>
        <dbReference type="SAM" id="Phobius"/>
    </source>
</evidence>
<evidence type="ECO:0000313" key="10">
    <source>
        <dbReference type="Proteomes" id="UP000558997"/>
    </source>
</evidence>
<dbReference type="InterPro" id="IPR020846">
    <property type="entry name" value="MFS_dom"/>
</dbReference>
<keyword evidence="6 7" id="KW-0472">Membrane</keyword>
<feature type="transmembrane region" description="Helical" evidence="7">
    <location>
        <begin position="88"/>
        <end position="111"/>
    </location>
</feature>
<feature type="transmembrane region" description="Helical" evidence="7">
    <location>
        <begin position="233"/>
        <end position="252"/>
    </location>
</feature>
<name>A0A841DUU4_9ACTN</name>
<feature type="transmembrane region" description="Helical" evidence="7">
    <location>
        <begin position="315"/>
        <end position="336"/>
    </location>
</feature>
<sequence>MMQDPGRPVGRTADGDRVLGGVVVMLCLTAGVMGALETVLVPALPLLQRELSFSPTDSALLVTLFTLSGAVATPMVGRLADIYGPIRVLRVVAAVTGLGGLLSAVGSTLTMLIVGQVLQGCGYGIFPLGLALLWRLNPGRAKVAVGLLVGSVGVGGGLGLVVSGLTADNLGRHLMFAIPTVVFLACVGGLLLVTPRQPIEPAVRRRGLDWLGLTLLAGPFIALNLVLNKGLRWGWGSWALLAYAGLGILGLLRIKGRRRDPFIDTALLRRRTVALVCLAALLTSVSTGMTFFLIPQLVSLPAGRGPGFGATVTEAGLYLAPFTMIGLMMGPIAGWLDDRWGTQRALVLAAMVAAGGFGALVVAHDQPWHLLVWLGVAGAGAAVSFTGQMNAVLAAVPTEQAGIATGLIQFTRGIGSVIGVQLAARVMARHLPPLTHRPDETGFVTGFVIAAGVFGVSALVVAGLRPRQARRFAAYHFLS</sequence>
<accession>A0A841DUU4</accession>
<dbReference type="PANTHER" id="PTHR42718">
    <property type="entry name" value="MAJOR FACILITATOR SUPERFAMILY MULTIDRUG TRANSPORTER MFSC"/>
    <property type="match status" value="1"/>
</dbReference>
<keyword evidence="3" id="KW-1003">Cell membrane</keyword>
<dbReference type="InterPro" id="IPR011701">
    <property type="entry name" value="MFS"/>
</dbReference>
<dbReference type="InterPro" id="IPR036259">
    <property type="entry name" value="MFS_trans_sf"/>
</dbReference>
<dbReference type="Proteomes" id="UP000558997">
    <property type="component" value="Unassembled WGS sequence"/>
</dbReference>
<keyword evidence="4 7" id="KW-0812">Transmembrane</keyword>
<feature type="domain" description="Major facilitator superfamily (MFS) profile" evidence="8">
    <location>
        <begin position="22"/>
        <end position="469"/>
    </location>
</feature>
<dbReference type="PROSITE" id="PS50850">
    <property type="entry name" value="MFS"/>
    <property type="match status" value="1"/>
</dbReference>
<protein>
    <submittedName>
        <fullName evidence="9">MFS family permease</fullName>
    </submittedName>
</protein>
<keyword evidence="10" id="KW-1185">Reference proteome</keyword>
<comment type="caution">
    <text evidence="9">The sequence shown here is derived from an EMBL/GenBank/DDBJ whole genome shotgun (WGS) entry which is preliminary data.</text>
</comment>
<reference evidence="9 10" key="1">
    <citation type="submission" date="2020-08" db="EMBL/GenBank/DDBJ databases">
        <title>Sequencing the genomes of 1000 actinobacteria strains.</title>
        <authorList>
            <person name="Klenk H.-P."/>
        </authorList>
    </citation>
    <scope>NUCLEOTIDE SEQUENCE [LARGE SCALE GENOMIC DNA]</scope>
    <source>
        <strain evidence="9 10">DSM 17294</strain>
    </source>
</reference>
<evidence type="ECO:0000256" key="4">
    <source>
        <dbReference type="ARBA" id="ARBA00022692"/>
    </source>
</evidence>
<evidence type="ECO:0000313" key="9">
    <source>
        <dbReference type="EMBL" id="MBB5980047.1"/>
    </source>
</evidence>
<feature type="transmembrane region" description="Helical" evidence="7">
    <location>
        <begin position="174"/>
        <end position="195"/>
    </location>
</feature>
<dbReference type="SUPFAM" id="SSF103473">
    <property type="entry name" value="MFS general substrate transporter"/>
    <property type="match status" value="1"/>
</dbReference>
<dbReference type="EMBL" id="JACHNF010000001">
    <property type="protein sequence ID" value="MBB5980047.1"/>
    <property type="molecule type" value="Genomic_DNA"/>
</dbReference>
<keyword evidence="5 7" id="KW-1133">Transmembrane helix</keyword>
<organism evidence="9 10">
    <name type="scientific">Kribbella solani</name>
    <dbReference type="NCBI Taxonomy" id="236067"/>
    <lineage>
        <taxon>Bacteria</taxon>
        <taxon>Bacillati</taxon>
        <taxon>Actinomycetota</taxon>
        <taxon>Actinomycetes</taxon>
        <taxon>Propionibacteriales</taxon>
        <taxon>Kribbellaceae</taxon>
        <taxon>Kribbella</taxon>
    </lineage>
</organism>
<feature type="transmembrane region" description="Helical" evidence="7">
    <location>
        <begin position="370"/>
        <end position="396"/>
    </location>
</feature>
<feature type="transmembrane region" description="Helical" evidence="7">
    <location>
        <begin position="443"/>
        <end position="464"/>
    </location>
</feature>
<feature type="transmembrane region" description="Helical" evidence="7">
    <location>
        <begin position="403"/>
        <end position="423"/>
    </location>
</feature>
<dbReference type="PANTHER" id="PTHR42718:SF46">
    <property type="entry name" value="BLR6921 PROTEIN"/>
    <property type="match status" value="1"/>
</dbReference>
<dbReference type="GO" id="GO:0005886">
    <property type="term" value="C:plasma membrane"/>
    <property type="evidence" value="ECO:0007669"/>
    <property type="project" value="UniProtKB-SubCell"/>
</dbReference>
<evidence type="ECO:0000256" key="5">
    <source>
        <dbReference type="ARBA" id="ARBA00022989"/>
    </source>
</evidence>
<dbReference type="RefSeq" id="WP_184835478.1">
    <property type="nucleotide sequence ID" value="NZ_BAAAVN010000007.1"/>
</dbReference>